<feature type="transmembrane region" description="Helical" evidence="5">
    <location>
        <begin position="183"/>
        <end position="203"/>
    </location>
</feature>
<dbReference type="GO" id="GO:0005886">
    <property type="term" value="C:plasma membrane"/>
    <property type="evidence" value="ECO:0007669"/>
    <property type="project" value="TreeGrafter"/>
</dbReference>
<evidence type="ECO:0000259" key="6">
    <source>
        <dbReference type="PROSITE" id="PS50850"/>
    </source>
</evidence>
<dbReference type="Proteomes" id="UP000799437">
    <property type="component" value="Unassembled WGS sequence"/>
</dbReference>
<comment type="subcellular location">
    <subcellularLocation>
        <location evidence="1">Membrane</location>
        <topology evidence="1">Multi-pass membrane protein</topology>
    </subcellularLocation>
</comment>
<evidence type="ECO:0000313" key="7">
    <source>
        <dbReference type="EMBL" id="KAF2761140.1"/>
    </source>
</evidence>
<organism evidence="7 8">
    <name type="scientific">Pseudovirgaria hyperparasitica</name>
    <dbReference type="NCBI Taxonomy" id="470096"/>
    <lineage>
        <taxon>Eukaryota</taxon>
        <taxon>Fungi</taxon>
        <taxon>Dikarya</taxon>
        <taxon>Ascomycota</taxon>
        <taxon>Pezizomycotina</taxon>
        <taxon>Dothideomycetes</taxon>
        <taxon>Dothideomycetes incertae sedis</taxon>
        <taxon>Acrospermales</taxon>
        <taxon>Acrospermaceae</taxon>
        <taxon>Pseudovirgaria</taxon>
    </lineage>
</organism>
<dbReference type="SUPFAM" id="SSF103473">
    <property type="entry name" value="MFS general substrate transporter"/>
    <property type="match status" value="1"/>
</dbReference>
<name>A0A6A6WGG8_9PEZI</name>
<protein>
    <submittedName>
        <fullName evidence="7">MFS general substrate transporter</fullName>
    </submittedName>
</protein>
<evidence type="ECO:0000313" key="8">
    <source>
        <dbReference type="Proteomes" id="UP000799437"/>
    </source>
</evidence>
<evidence type="ECO:0000256" key="5">
    <source>
        <dbReference type="SAM" id="Phobius"/>
    </source>
</evidence>
<evidence type="ECO:0000256" key="4">
    <source>
        <dbReference type="ARBA" id="ARBA00023136"/>
    </source>
</evidence>
<feature type="transmembrane region" description="Helical" evidence="5">
    <location>
        <begin position="95"/>
        <end position="114"/>
    </location>
</feature>
<feature type="transmembrane region" description="Helical" evidence="5">
    <location>
        <begin position="390"/>
        <end position="411"/>
    </location>
</feature>
<dbReference type="FunFam" id="1.20.1720.10:FF:000012">
    <property type="entry name" value="MFS toxin efflux pump (AflT)"/>
    <property type="match status" value="1"/>
</dbReference>
<feature type="transmembrane region" description="Helical" evidence="5">
    <location>
        <begin position="492"/>
        <end position="514"/>
    </location>
</feature>
<keyword evidence="2 5" id="KW-0812">Transmembrane</keyword>
<dbReference type="EMBL" id="ML996567">
    <property type="protein sequence ID" value="KAF2761140.1"/>
    <property type="molecule type" value="Genomic_DNA"/>
</dbReference>
<accession>A0A6A6WGG8</accession>
<evidence type="ECO:0000256" key="1">
    <source>
        <dbReference type="ARBA" id="ARBA00004141"/>
    </source>
</evidence>
<dbReference type="AlphaFoldDB" id="A0A6A6WGG8"/>
<feature type="transmembrane region" description="Helical" evidence="5">
    <location>
        <begin position="28"/>
        <end position="45"/>
    </location>
</feature>
<dbReference type="FunFam" id="1.20.1250.20:FF:000196">
    <property type="entry name" value="MFS toxin efflux pump (AflT)"/>
    <property type="match status" value="1"/>
</dbReference>
<feature type="transmembrane region" description="Helical" evidence="5">
    <location>
        <begin position="257"/>
        <end position="277"/>
    </location>
</feature>
<feature type="transmembrane region" description="Helical" evidence="5">
    <location>
        <begin position="331"/>
        <end position="352"/>
    </location>
</feature>
<dbReference type="PANTHER" id="PTHR23501">
    <property type="entry name" value="MAJOR FACILITATOR SUPERFAMILY"/>
    <property type="match status" value="1"/>
</dbReference>
<feature type="domain" description="Major facilitator superfamily (MFS) profile" evidence="6">
    <location>
        <begin position="30"/>
        <end position="519"/>
    </location>
</feature>
<dbReference type="Pfam" id="PF07690">
    <property type="entry name" value="MFS_1"/>
    <property type="match status" value="1"/>
</dbReference>
<feature type="transmembrane region" description="Helical" evidence="5">
    <location>
        <begin position="224"/>
        <end position="245"/>
    </location>
</feature>
<evidence type="ECO:0000256" key="2">
    <source>
        <dbReference type="ARBA" id="ARBA00022692"/>
    </source>
</evidence>
<gene>
    <name evidence="7" type="ORF">EJ05DRAFT_491888</name>
</gene>
<dbReference type="Gene3D" id="1.20.1720.10">
    <property type="entry name" value="Multidrug resistance protein D"/>
    <property type="match status" value="1"/>
</dbReference>
<dbReference type="RefSeq" id="XP_033603591.1">
    <property type="nucleotide sequence ID" value="XM_033746007.1"/>
</dbReference>
<dbReference type="GeneID" id="54487061"/>
<feature type="transmembrane region" description="Helical" evidence="5">
    <location>
        <begin position="65"/>
        <end position="83"/>
    </location>
</feature>
<proteinExistence type="predicted"/>
<keyword evidence="3 5" id="KW-1133">Transmembrane helix</keyword>
<dbReference type="InterPro" id="IPR011701">
    <property type="entry name" value="MFS"/>
</dbReference>
<dbReference type="InterPro" id="IPR020846">
    <property type="entry name" value="MFS_dom"/>
</dbReference>
<keyword evidence="4 5" id="KW-0472">Membrane</keyword>
<dbReference type="Gene3D" id="1.20.1250.20">
    <property type="entry name" value="MFS general substrate transporter like domains"/>
    <property type="match status" value="1"/>
</dbReference>
<feature type="transmembrane region" description="Helical" evidence="5">
    <location>
        <begin position="297"/>
        <end position="319"/>
    </location>
</feature>
<dbReference type="PANTHER" id="PTHR23501:SF199">
    <property type="entry name" value="MFS EFFLUX TRANSPORTER INPD-RELATED"/>
    <property type="match status" value="1"/>
</dbReference>
<feature type="transmembrane region" description="Helical" evidence="5">
    <location>
        <begin position="152"/>
        <end position="171"/>
    </location>
</feature>
<keyword evidence="8" id="KW-1185">Reference proteome</keyword>
<dbReference type="InterPro" id="IPR036259">
    <property type="entry name" value="MFS_trans_sf"/>
</dbReference>
<evidence type="ECO:0000256" key="3">
    <source>
        <dbReference type="ARBA" id="ARBA00022989"/>
    </source>
</evidence>
<dbReference type="GO" id="GO:0022857">
    <property type="term" value="F:transmembrane transporter activity"/>
    <property type="evidence" value="ECO:0007669"/>
    <property type="project" value="InterPro"/>
</dbReference>
<reference evidence="7" key="1">
    <citation type="journal article" date="2020" name="Stud. Mycol.">
        <title>101 Dothideomycetes genomes: a test case for predicting lifestyles and emergence of pathogens.</title>
        <authorList>
            <person name="Haridas S."/>
            <person name="Albert R."/>
            <person name="Binder M."/>
            <person name="Bloem J."/>
            <person name="Labutti K."/>
            <person name="Salamov A."/>
            <person name="Andreopoulos B."/>
            <person name="Baker S."/>
            <person name="Barry K."/>
            <person name="Bills G."/>
            <person name="Bluhm B."/>
            <person name="Cannon C."/>
            <person name="Castanera R."/>
            <person name="Culley D."/>
            <person name="Daum C."/>
            <person name="Ezra D."/>
            <person name="Gonzalez J."/>
            <person name="Henrissat B."/>
            <person name="Kuo A."/>
            <person name="Liang C."/>
            <person name="Lipzen A."/>
            <person name="Lutzoni F."/>
            <person name="Magnuson J."/>
            <person name="Mondo S."/>
            <person name="Nolan M."/>
            <person name="Ohm R."/>
            <person name="Pangilinan J."/>
            <person name="Park H.-J."/>
            <person name="Ramirez L."/>
            <person name="Alfaro M."/>
            <person name="Sun H."/>
            <person name="Tritt A."/>
            <person name="Yoshinaga Y."/>
            <person name="Zwiers L.-H."/>
            <person name="Turgeon B."/>
            <person name="Goodwin S."/>
            <person name="Spatafora J."/>
            <person name="Crous P."/>
            <person name="Grigoriev I."/>
        </authorList>
    </citation>
    <scope>NUCLEOTIDE SEQUENCE</scope>
    <source>
        <strain evidence="7">CBS 121739</strain>
    </source>
</reference>
<sequence>MSQALSNGKGNAIPEQAQDGYPRLSKRIIIMSAAYLAMFLVTLDQNILATATPRITDEFHSLDDLSWYNTAYILTMCCFQLLTGKIYKYYPVKPIFLISCVIFEIGSVVCGAAPDSPSFIVGRAIAGLGSSAIFSGVMVILFNVVPLQERPIYQGLFGAVYGFASVVGPLIGGTFTDKVSWRWCFYINLPVGAISIIVTFFFVDQRGQKLDSPASSFVGRVQQLDPIGTIVVLPAIVCLILALQWGGVKYPWNDARIIILFVLSVVLFLVFIGIQIWKQEDATLPPRIVKQRSIAGATWFGLCNGAAAQVIVFYLPLWFQAIKGVSAIKSGIMLLPTMIATVLCSVGSGVILTKLIPYNNPFFYASSLLMPIGAGLLTTLEPSTGPAKWIGYQVVLGIGLGLGLQQGLVVVQTVLRRADVATGTVFVLFVRFLGTAICLPIGQAIFLNSLVKNLTGMPSIDPSEIANTGATNIRDMVSGKELSLLLFGYNDALVNTFYVAVGLGCASVIGTVTVEWRRLGQDQGVDARQVDLTCAVTCDGVSQSRSPERRKRS</sequence>
<dbReference type="CDD" id="cd17502">
    <property type="entry name" value="MFS_Azr1_MDR_like"/>
    <property type="match status" value="1"/>
</dbReference>
<feature type="transmembrane region" description="Helical" evidence="5">
    <location>
        <begin position="120"/>
        <end position="145"/>
    </location>
</feature>
<dbReference type="OrthoDB" id="10021397at2759"/>
<feature type="transmembrane region" description="Helical" evidence="5">
    <location>
        <begin position="423"/>
        <end position="447"/>
    </location>
</feature>
<dbReference type="PROSITE" id="PS50850">
    <property type="entry name" value="MFS"/>
    <property type="match status" value="1"/>
</dbReference>